<proteinExistence type="predicted"/>
<sequence>MATGFKDSSTSNANSITIPTCSFTYVSTRTHQPRRVTGVERTWEYLKERFNRASEGLPDLSTRYFETTGFGPFLFAVADDAVFYHDEEKWTQYKSASDIEYGTMTIDL</sequence>
<dbReference type="Proteomes" id="UP000663828">
    <property type="component" value="Unassembled WGS sequence"/>
</dbReference>
<dbReference type="OrthoDB" id="9970215at2759"/>
<dbReference type="Proteomes" id="UP000663852">
    <property type="component" value="Unassembled WGS sequence"/>
</dbReference>
<keyword evidence="3" id="KW-1185">Reference proteome</keyword>
<name>A0A813XMX8_ADIRI</name>
<dbReference type="EMBL" id="CAJNOJ010000998">
    <property type="protein sequence ID" value="CAF1537875.1"/>
    <property type="molecule type" value="Genomic_DNA"/>
</dbReference>
<evidence type="ECO:0000313" key="1">
    <source>
        <dbReference type="EMBL" id="CAF0870445.1"/>
    </source>
</evidence>
<dbReference type="AlphaFoldDB" id="A0A813XMX8"/>
<evidence type="ECO:0000313" key="3">
    <source>
        <dbReference type="Proteomes" id="UP000663828"/>
    </source>
</evidence>
<protein>
    <submittedName>
        <fullName evidence="1">Uncharacterized protein</fullName>
    </submittedName>
</protein>
<evidence type="ECO:0000313" key="2">
    <source>
        <dbReference type="EMBL" id="CAF1537875.1"/>
    </source>
</evidence>
<reference evidence="1" key="1">
    <citation type="submission" date="2021-02" db="EMBL/GenBank/DDBJ databases">
        <authorList>
            <person name="Nowell W R."/>
        </authorList>
    </citation>
    <scope>NUCLEOTIDE SEQUENCE</scope>
</reference>
<organism evidence="1 3">
    <name type="scientific">Adineta ricciae</name>
    <name type="common">Rotifer</name>
    <dbReference type="NCBI Taxonomy" id="249248"/>
    <lineage>
        <taxon>Eukaryota</taxon>
        <taxon>Metazoa</taxon>
        <taxon>Spiralia</taxon>
        <taxon>Gnathifera</taxon>
        <taxon>Rotifera</taxon>
        <taxon>Eurotatoria</taxon>
        <taxon>Bdelloidea</taxon>
        <taxon>Adinetida</taxon>
        <taxon>Adinetidae</taxon>
        <taxon>Adineta</taxon>
    </lineage>
</organism>
<comment type="caution">
    <text evidence="1">The sequence shown here is derived from an EMBL/GenBank/DDBJ whole genome shotgun (WGS) entry which is preliminary data.</text>
</comment>
<accession>A0A813XMX8</accession>
<gene>
    <name evidence="2" type="ORF">EDS130_LOCUS45088</name>
    <name evidence="1" type="ORF">XAT740_LOCUS6464</name>
</gene>
<dbReference type="EMBL" id="CAJNOR010000294">
    <property type="protein sequence ID" value="CAF0870445.1"/>
    <property type="molecule type" value="Genomic_DNA"/>
</dbReference>